<evidence type="ECO:0000259" key="1">
    <source>
        <dbReference type="Pfam" id="PF13456"/>
    </source>
</evidence>
<evidence type="ECO:0000313" key="3">
    <source>
        <dbReference type="EMBL" id="KAK5839685.1"/>
    </source>
</evidence>
<dbReference type="PANTHER" id="PTHR47723:SF19">
    <property type="entry name" value="POLYNUCLEOTIDYL TRANSFERASE, RIBONUCLEASE H-LIKE SUPERFAMILY PROTEIN"/>
    <property type="match status" value="1"/>
</dbReference>
<feature type="domain" description="Reverse transcriptase zinc-binding" evidence="2">
    <location>
        <begin position="50"/>
        <end position="126"/>
    </location>
</feature>
<dbReference type="SUPFAM" id="SSF53098">
    <property type="entry name" value="Ribonuclease H-like"/>
    <property type="match status" value="1"/>
</dbReference>
<keyword evidence="4" id="KW-1185">Reference proteome</keyword>
<dbReference type="InterPro" id="IPR002156">
    <property type="entry name" value="RNaseH_domain"/>
</dbReference>
<comment type="caution">
    <text evidence="3">The sequence shown here is derived from an EMBL/GenBank/DDBJ whole genome shotgun (WGS) entry which is preliminary data.</text>
</comment>
<dbReference type="Pfam" id="PF13456">
    <property type="entry name" value="RVT_3"/>
    <property type="match status" value="1"/>
</dbReference>
<dbReference type="PANTHER" id="PTHR47723">
    <property type="entry name" value="OS05G0353850 PROTEIN"/>
    <property type="match status" value="1"/>
</dbReference>
<evidence type="ECO:0000313" key="4">
    <source>
        <dbReference type="Proteomes" id="UP001358586"/>
    </source>
</evidence>
<dbReference type="EMBL" id="JARKNE010000003">
    <property type="protein sequence ID" value="KAK5839685.1"/>
    <property type="molecule type" value="Genomic_DNA"/>
</dbReference>
<dbReference type="CDD" id="cd06222">
    <property type="entry name" value="RNase_H_like"/>
    <property type="match status" value="1"/>
</dbReference>
<dbReference type="InterPro" id="IPR026960">
    <property type="entry name" value="RVT-Znf"/>
</dbReference>
<dbReference type="Proteomes" id="UP001358586">
    <property type="component" value="Chromosome 3"/>
</dbReference>
<gene>
    <name evidence="3" type="ORF">PVK06_008512</name>
</gene>
<proteinExistence type="predicted"/>
<reference evidence="3 4" key="1">
    <citation type="submission" date="2023-03" db="EMBL/GenBank/DDBJ databases">
        <title>WGS of Gossypium arboreum.</title>
        <authorList>
            <person name="Yu D."/>
        </authorList>
    </citation>
    <scope>NUCLEOTIDE SEQUENCE [LARGE SCALE GENOMIC DNA]</scope>
    <source>
        <tissue evidence="3">Leaf</tissue>
    </source>
</reference>
<dbReference type="Gene3D" id="3.30.420.10">
    <property type="entry name" value="Ribonuclease H-like superfamily/Ribonuclease H"/>
    <property type="match status" value="1"/>
</dbReference>
<evidence type="ECO:0000259" key="2">
    <source>
        <dbReference type="Pfam" id="PF13966"/>
    </source>
</evidence>
<organism evidence="3 4">
    <name type="scientific">Gossypium arboreum</name>
    <name type="common">Tree cotton</name>
    <name type="synonym">Gossypium nanking</name>
    <dbReference type="NCBI Taxonomy" id="29729"/>
    <lineage>
        <taxon>Eukaryota</taxon>
        <taxon>Viridiplantae</taxon>
        <taxon>Streptophyta</taxon>
        <taxon>Embryophyta</taxon>
        <taxon>Tracheophyta</taxon>
        <taxon>Spermatophyta</taxon>
        <taxon>Magnoliopsida</taxon>
        <taxon>eudicotyledons</taxon>
        <taxon>Gunneridae</taxon>
        <taxon>Pentapetalae</taxon>
        <taxon>rosids</taxon>
        <taxon>malvids</taxon>
        <taxon>Malvales</taxon>
        <taxon>Malvaceae</taxon>
        <taxon>Malvoideae</taxon>
        <taxon>Gossypium</taxon>
    </lineage>
</organism>
<protein>
    <submittedName>
        <fullName evidence="3">Uncharacterized protein</fullName>
    </submittedName>
</protein>
<dbReference type="InterPro" id="IPR036397">
    <property type="entry name" value="RNaseH_sf"/>
</dbReference>
<name>A0ABR0QK36_GOSAR</name>
<dbReference type="Pfam" id="PF13966">
    <property type="entry name" value="zf-RVT"/>
    <property type="match status" value="1"/>
</dbReference>
<accession>A0ABR0QK36</accession>
<dbReference type="InterPro" id="IPR012337">
    <property type="entry name" value="RNaseH-like_sf"/>
</dbReference>
<feature type="domain" description="RNase H type-1" evidence="1">
    <location>
        <begin position="141"/>
        <end position="261"/>
    </location>
</feature>
<dbReference type="InterPro" id="IPR053151">
    <property type="entry name" value="RNase_H-like"/>
</dbReference>
<dbReference type="InterPro" id="IPR044730">
    <property type="entry name" value="RNase_H-like_dom_plant"/>
</dbReference>
<sequence length="275" mass="31158">MTSEDGSWNLDLFRTSLSEDMIQAIQGVPPPQHFEGPDRISWSHTSSGDFSVKSAYKVHNEGDWNLRDEKWKIVWKSPGSHRVRIFIWTILQGRILSNAERVMRGFSDDPSCLICGHHSEDSLHILRDFPEYLGSGRVFLNTDGAVQLDTGIAAARGIVRDNESNWIAGFHRFIGKFSVFDAEIWGILDGLRFVQRRGHDQVIILSNCLEVVKSIIGSSSTSSNSTLIRRIHTILSQETQWILRFIPREQNQVADCLAKQALIEKANMQVFDVPP</sequence>